<evidence type="ECO:0000256" key="3">
    <source>
        <dbReference type="ARBA" id="ARBA00022516"/>
    </source>
</evidence>
<comment type="caution">
    <text evidence="15">The sequence shown here is derived from an EMBL/GenBank/DDBJ whole genome shotgun (WGS) entry which is preliminary data.</text>
</comment>
<comment type="cofactor">
    <cofactor evidence="1">
        <name>Zn(2+)</name>
        <dbReference type="ChEBI" id="CHEBI:29105"/>
    </cofactor>
</comment>
<evidence type="ECO:0000256" key="7">
    <source>
        <dbReference type="ARBA" id="ARBA00022832"/>
    </source>
</evidence>
<evidence type="ECO:0000256" key="11">
    <source>
        <dbReference type="ARBA" id="ARBA00023098"/>
    </source>
</evidence>
<evidence type="ECO:0000256" key="1">
    <source>
        <dbReference type="ARBA" id="ARBA00001947"/>
    </source>
</evidence>
<evidence type="ECO:0000259" key="14">
    <source>
        <dbReference type="Pfam" id="PF04116"/>
    </source>
</evidence>
<dbReference type="PANTHER" id="PTHR12863">
    <property type="entry name" value="FATTY ACID HYDROXYLASE"/>
    <property type="match status" value="1"/>
</dbReference>
<dbReference type="Proteomes" id="UP001499854">
    <property type="component" value="Unassembled WGS sequence"/>
</dbReference>
<keyword evidence="6" id="KW-0256">Endoplasmic reticulum</keyword>
<name>A0ABP5CBN3_9ACTN</name>
<evidence type="ECO:0000256" key="8">
    <source>
        <dbReference type="ARBA" id="ARBA00022833"/>
    </source>
</evidence>
<keyword evidence="9" id="KW-1133">Transmembrane helix</keyword>
<evidence type="ECO:0000256" key="12">
    <source>
        <dbReference type="ARBA" id="ARBA00023136"/>
    </source>
</evidence>
<keyword evidence="3" id="KW-0444">Lipid biosynthesis</keyword>
<keyword evidence="16" id="KW-1185">Reference proteome</keyword>
<protein>
    <submittedName>
        <fullName evidence="15">Sterol desaturase family protein</fullName>
    </submittedName>
</protein>
<keyword evidence="10" id="KW-0560">Oxidoreductase</keyword>
<evidence type="ECO:0000256" key="5">
    <source>
        <dbReference type="ARBA" id="ARBA00022723"/>
    </source>
</evidence>
<dbReference type="RefSeq" id="WP_344656432.1">
    <property type="nucleotide sequence ID" value="NZ_BAAAQM010000007.1"/>
</dbReference>
<dbReference type="InterPro" id="IPR006694">
    <property type="entry name" value="Fatty_acid_hydroxylase"/>
</dbReference>
<evidence type="ECO:0000256" key="2">
    <source>
        <dbReference type="ARBA" id="ARBA00004477"/>
    </source>
</evidence>
<keyword evidence="5" id="KW-0479">Metal-binding</keyword>
<evidence type="ECO:0000256" key="13">
    <source>
        <dbReference type="ARBA" id="ARBA00023160"/>
    </source>
</evidence>
<organism evidence="15 16">
    <name type="scientific">Catenulispora subtropica</name>
    <dbReference type="NCBI Taxonomy" id="450798"/>
    <lineage>
        <taxon>Bacteria</taxon>
        <taxon>Bacillati</taxon>
        <taxon>Actinomycetota</taxon>
        <taxon>Actinomycetes</taxon>
        <taxon>Catenulisporales</taxon>
        <taxon>Catenulisporaceae</taxon>
        <taxon>Catenulispora</taxon>
    </lineage>
</organism>
<dbReference type="Pfam" id="PF04116">
    <property type="entry name" value="FA_hydroxylase"/>
    <property type="match status" value="1"/>
</dbReference>
<evidence type="ECO:0000256" key="6">
    <source>
        <dbReference type="ARBA" id="ARBA00022824"/>
    </source>
</evidence>
<comment type="subcellular location">
    <subcellularLocation>
        <location evidence="2">Endoplasmic reticulum membrane</location>
        <topology evidence="2">Multi-pass membrane protein</topology>
    </subcellularLocation>
</comment>
<proteinExistence type="predicted"/>
<gene>
    <name evidence="15" type="ORF">GCM10009838_17420</name>
</gene>
<feature type="domain" description="Fatty acid hydroxylase" evidence="14">
    <location>
        <begin position="63"/>
        <end position="206"/>
    </location>
</feature>
<keyword evidence="13" id="KW-0275">Fatty acid biosynthesis</keyword>
<keyword evidence="11" id="KW-0443">Lipid metabolism</keyword>
<evidence type="ECO:0000256" key="4">
    <source>
        <dbReference type="ARBA" id="ARBA00022692"/>
    </source>
</evidence>
<keyword evidence="12" id="KW-0472">Membrane</keyword>
<dbReference type="EMBL" id="BAAAQM010000007">
    <property type="protein sequence ID" value="GAA1961358.1"/>
    <property type="molecule type" value="Genomic_DNA"/>
</dbReference>
<keyword evidence="8" id="KW-0862">Zinc</keyword>
<evidence type="ECO:0000313" key="16">
    <source>
        <dbReference type="Proteomes" id="UP001499854"/>
    </source>
</evidence>
<reference evidence="16" key="1">
    <citation type="journal article" date="2019" name="Int. J. Syst. Evol. Microbiol.">
        <title>The Global Catalogue of Microorganisms (GCM) 10K type strain sequencing project: providing services to taxonomists for standard genome sequencing and annotation.</title>
        <authorList>
            <consortium name="The Broad Institute Genomics Platform"/>
            <consortium name="The Broad Institute Genome Sequencing Center for Infectious Disease"/>
            <person name="Wu L."/>
            <person name="Ma J."/>
        </authorList>
    </citation>
    <scope>NUCLEOTIDE SEQUENCE [LARGE SCALE GENOMIC DNA]</scope>
    <source>
        <strain evidence="16">JCM 16013</strain>
    </source>
</reference>
<dbReference type="InterPro" id="IPR014430">
    <property type="entry name" value="Scs7"/>
</dbReference>
<evidence type="ECO:0000313" key="15">
    <source>
        <dbReference type="EMBL" id="GAA1961358.1"/>
    </source>
</evidence>
<evidence type="ECO:0000256" key="9">
    <source>
        <dbReference type="ARBA" id="ARBA00022989"/>
    </source>
</evidence>
<keyword evidence="4" id="KW-0812">Transmembrane</keyword>
<evidence type="ECO:0000256" key="10">
    <source>
        <dbReference type="ARBA" id="ARBA00023002"/>
    </source>
</evidence>
<dbReference type="PANTHER" id="PTHR12863:SF1">
    <property type="entry name" value="FATTY ACID 2-HYDROXYLASE"/>
    <property type="match status" value="1"/>
</dbReference>
<sequence>MTAFTRTAFTRTEFTRTGMSLRDAAGLFARHRNARVLAGSTAAAAVARLALGKWTKRDAAAAAVIVGAEPFVEWLIHVHVLHRRPREVNGETVDSLLARSHRAHHRDPRDPELVFIPRATLVPAIAALGVVNLTGARALRPALTGFATAVASLTAYEWTHFLIHSPYRPKTALYRTIRRTHQLHHFRNENYWFGIVTPVSDKVLNTYPAKDEVPASSTAKTLGVAV</sequence>
<accession>A0ABP5CBN3</accession>
<keyword evidence="7" id="KW-0276">Fatty acid metabolism</keyword>